<reference evidence="2" key="1">
    <citation type="submission" date="2022-03" db="EMBL/GenBank/DDBJ databases">
        <title>Identification of a novel bacterium isolated from mangrove sediments.</title>
        <authorList>
            <person name="Pan X."/>
        </authorList>
    </citation>
    <scope>NUCLEOTIDE SEQUENCE</scope>
    <source>
        <strain evidence="2">B1949</strain>
    </source>
</reference>
<name>A0ABT0BJ56_9SPHN</name>
<keyword evidence="1" id="KW-0732">Signal</keyword>
<feature type="chain" id="PRO_5046860282" evidence="1">
    <location>
        <begin position="27"/>
        <end position="169"/>
    </location>
</feature>
<organism evidence="2 3">
    <name type="scientific">Novosphingobium organovorum</name>
    <dbReference type="NCBI Taxonomy" id="2930092"/>
    <lineage>
        <taxon>Bacteria</taxon>
        <taxon>Pseudomonadati</taxon>
        <taxon>Pseudomonadota</taxon>
        <taxon>Alphaproteobacteria</taxon>
        <taxon>Sphingomonadales</taxon>
        <taxon>Sphingomonadaceae</taxon>
        <taxon>Novosphingobium</taxon>
    </lineage>
</organism>
<feature type="signal peptide" evidence="1">
    <location>
        <begin position="1"/>
        <end position="26"/>
    </location>
</feature>
<accession>A0ABT0BJ56</accession>
<proteinExistence type="predicted"/>
<dbReference type="PIRSF" id="PIRSF014995">
    <property type="entry name" value="UCP014995"/>
    <property type="match status" value="1"/>
</dbReference>
<evidence type="ECO:0000313" key="3">
    <source>
        <dbReference type="Proteomes" id="UP001162881"/>
    </source>
</evidence>
<gene>
    <name evidence="2" type="ORF">MTR62_20750</name>
</gene>
<comment type="caution">
    <text evidence="2">The sequence shown here is derived from an EMBL/GenBank/DDBJ whole genome shotgun (WGS) entry which is preliminary data.</text>
</comment>
<dbReference type="InterPro" id="IPR014469">
    <property type="entry name" value="DUF2271"/>
</dbReference>
<dbReference type="Pfam" id="PF10029">
    <property type="entry name" value="DUF2271"/>
    <property type="match status" value="1"/>
</dbReference>
<evidence type="ECO:0000256" key="1">
    <source>
        <dbReference type="SAM" id="SignalP"/>
    </source>
</evidence>
<dbReference type="EMBL" id="JALHLF010000216">
    <property type="protein sequence ID" value="MCJ2185096.1"/>
    <property type="molecule type" value="Genomic_DNA"/>
</dbReference>
<dbReference type="Proteomes" id="UP001162881">
    <property type="component" value="Unassembled WGS sequence"/>
</dbReference>
<dbReference type="RefSeq" id="WP_244024531.1">
    <property type="nucleotide sequence ID" value="NZ_JALHLF010000216.1"/>
</dbReference>
<evidence type="ECO:0000313" key="2">
    <source>
        <dbReference type="EMBL" id="MCJ2185096.1"/>
    </source>
</evidence>
<protein>
    <submittedName>
        <fullName evidence="2">DUF2271 domain-containing protein</fullName>
    </submittedName>
</protein>
<sequence length="169" mass="17665">MSQTRSRLPIPLLAAAAATTATPALAAGAGTVSITIPRVNVAEYHRPYVAGWIEPAAGGAARTVFVWYDVKKAGRDPGTKWLSDLRSWWRKGGRALAMPADGVSSATRAPGTYQIPLPANLPAGAYVFKVEAARETGGRELVSVPFTVPVRGAPASAKGQSELGSITIR</sequence>
<keyword evidence="3" id="KW-1185">Reference proteome</keyword>